<keyword evidence="2" id="KW-1185">Reference proteome</keyword>
<dbReference type="InterPro" id="IPR007750">
    <property type="entry name" value="DUF674"/>
</dbReference>
<sequence length="147" mass="16458">MAPSKPKPKTKTKTKSISTSPVSLKLLIDKKHNKLLFAKAGKDFVDFRFTFLSLPVGTMIRLLSKKRMDGCLGKLYDSLENLYDIYLQPNLNKDFLLKLKNNKVPIGGAHQILPALTDGGSNGKALYTCRSFTPAVKLLLLLLRRRP</sequence>
<comment type="caution">
    <text evidence="1">The sequence shown here is derived from an EMBL/GenBank/DDBJ whole genome shotgun (WGS) entry which is preliminary data.</text>
</comment>
<protein>
    <submittedName>
        <fullName evidence="1">Uncharacterized protein</fullName>
    </submittedName>
</protein>
<name>A0A314UQG9_PRUYE</name>
<evidence type="ECO:0000313" key="1">
    <source>
        <dbReference type="EMBL" id="PQM39763.1"/>
    </source>
</evidence>
<dbReference type="PANTHER" id="PTHR33103">
    <property type="entry name" value="OS01G0153900 PROTEIN"/>
    <property type="match status" value="1"/>
</dbReference>
<dbReference type="PANTHER" id="PTHR33103:SF19">
    <property type="entry name" value="OS09G0544700 PROTEIN"/>
    <property type="match status" value="1"/>
</dbReference>
<dbReference type="AlphaFoldDB" id="A0A314UQG9"/>
<gene>
    <name evidence="1" type="ORF">Pyn_00409</name>
</gene>
<accession>A0A314UQG9</accession>
<dbReference type="OrthoDB" id="2014278at2759"/>
<dbReference type="STRING" id="2094558.A0A314UQG9"/>
<proteinExistence type="predicted"/>
<organism evidence="1 2">
    <name type="scientific">Prunus yedoensis var. nudiflora</name>
    <dbReference type="NCBI Taxonomy" id="2094558"/>
    <lineage>
        <taxon>Eukaryota</taxon>
        <taxon>Viridiplantae</taxon>
        <taxon>Streptophyta</taxon>
        <taxon>Embryophyta</taxon>
        <taxon>Tracheophyta</taxon>
        <taxon>Spermatophyta</taxon>
        <taxon>Magnoliopsida</taxon>
        <taxon>eudicotyledons</taxon>
        <taxon>Gunneridae</taxon>
        <taxon>Pentapetalae</taxon>
        <taxon>rosids</taxon>
        <taxon>fabids</taxon>
        <taxon>Rosales</taxon>
        <taxon>Rosaceae</taxon>
        <taxon>Amygdaloideae</taxon>
        <taxon>Amygdaleae</taxon>
        <taxon>Prunus</taxon>
    </lineage>
</organism>
<evidence type="ECO:0000313" key="2">
    <source>
        <dbReference type="Proteomes" id="UP000250321"/>
    </source>
</evidence>
<dbReference type="Pfam" id="PF05056">
    <property type="entry name" value="DUF674"/>
    <property type="match status" value="1"/>
</dbReference>
<dbReference type="Proteomes" id="UP000250321">
    <property type="component" value="Unassembled WGS sequence"/>
</dbReference>
<reference evidence="1 2" key="1">
    <citation type="submission" date="2018-02" db="EMBL/GenBank/DDBJ databases">
        <title>Draft genome of wild Prunus yedoensis var. nudiflora.</title>
        <authorList>
            <person name="Baek S."/>
            <person name="Kim J.-H."/>
            <person name="Choi K."/>
            <person name="Kim G.-B."/>
            <person name="Cho A."/>
            <person name="Jang H."/>
            <person name="Shin C.-H."/>
            <person name="Yu H.-J."/>
            <person name="Mun J.-H."/>
        </authorList>
    </citation>
    <scope>NUCLEOTIDE SEQUENCE [LARGE SCALE GENOMIC DNA]</scope>
    <source>
        <strain evidence="2">cv. Jeju island</strain>
        <tissue evidence="1">Leaf</tissue>
    </source>
</reference>
<dbReference type="EMBL" id="PJQY01003159">
    <property type="protein sequence ID" value="PQM39763.1"/>
    <property type="molecule type" value="Genomic_DNA"/>
</dbReference>